<keyword evidence="11" id="KW-1185">Reference proteome</keyword>
<dbReference type="PANTHER" id="PTHR43442:SF3">
    <property type="entry name" value="GLUCONOKINASE-RELATED"/>
    <property type="match status" value="1"/>
</dbReference>
<dbReference type="InterPro" id="IPR027417">
    <property type="entry name" value="P-loop_NTPase"/>
</dbReference>
<evidence type="ECO:0000256" key="2">
    <source>
        <dbReference type="ARBA" id="ARBA00008420"/>
    </source>
</evidence>
<evidence type="ECO:0000256" key="1">
    <source>
        <dbReference type="ARBA" id="ARBA00004875"/>
    </source>
</evidence>
<dbReference type="SUPFAM" id="SSF52540">
    <property type="entry name" value="P-loop containing nucleoside triphosphate hydrolases"/>
    <property type="match status" value="1"/>
</dbReference>
<evidence type="ECO:0000256" key="7">
    <source>
        <dbReference type="ARBA" id="ARBA00022840"/>
    </source>
</evidence>
<comment type="caution">
    <text evidence="10">The sequence shown here is derived from an EMBL/GenBank/DDBJ whole genome shotgun (WGS) entry which is preliminary data.</text>
</comment>
<comment type="pathway">
    <text evidence="1">Carbohydrate acid metabolism; D-gluconate degradation.</text>
</comment>
<dbReference type="CDD" id="cd02021">
    <property type="entry name" value="GntK"/>
    <property type="match status" value="1"/>
</dbReference>
<dbReference type="AlphaFoldDB" id="A0ABC9Y3K9"/>
<organism evidence="10 11">
    <name type="scientific">Grus japonensis</name>
    <name type="common">Japanese crane</name>
    <name type="synonym">Red-crowned crane</name>
    <dbReference type="NCBI Taxonomy" id="30415"/>
    <lineage>
        <taxon>Eukaryota</taxon>
        <taxon>Metazoa</taxon>
        <taxon>Chordata</taxon>
        <taxon>Craniata</taxon>
        <taxon>Vertebrata</taxon>
        <taxon>Euteleostomi</taxon>
        <taxon>Archelosauria</taxon>
        <taxon>Archosauria</taxon>
        <taxon>Dinosauria</taxon>
        <taxon>Saurischia</taxon>
        <taxon>Theropoda</taxon>
        <taxon>Coelurosauria</taxon>
        <taxon>Aves</taxon>
        <taxon>Neognathae</taxon>
        <taxon>Neoaves</taxon>
        <taxon>Gruiformes</taxon>
        <taxon>Gruidae</taxon>
        <taxon>Grus</taxon>
    </lineage>
</organism>
<dbReference type="PANTHER" id="PTHR43442">
    <property type="entry name" value="GLUCONOKINASE-RELATED"/>
    <property type="match status" value="1"/>
</dbReference>
<evidence type="ECO:0000256" key="4">
    <source>
        <dbReference type="ARBA" id="ARBA00022679"/>
    </source>
</evidence>
<evidence type="ECO:0000256" key="6">
    <source>
        <dbReference type="ARBA" id="ARBA00022777"/>
    </source>
</evidence>
<proteinExistence type="inferred from homology"/>
<accession>A0ABC9Y3K9</accession>
<sequence length="171" mass="19234">MVLVVVMGVSGSGKTTVGSRLAAKLGWKFYDADDYHSPENKKKMAEGIPLNDESVPSASLQMTQNWEEWLIHRDLDRLEKWADRNLMQFKKCKVLPLGRNNPRHQCRHWGGTQLESSFAEKDLEGPQWTLKLNMSQQRALLAKQASDIPGCIRESIASGSREAILPLSSTL</sequence>
<keyword evidence="7" id="KW-0067">ATP-binding</keyword>
<evidence type="ECO:0000313" key="11">
    <source>
        <dbReference type="Proteomes" id="UP001623348"/>
    </source>
</evidence>
<dbReference type="Gene3D" id="3.40.50.300">
    <property type="entry name" value="P-loop containing nucleotide triphosphate hydrolases"/>
    <property type="match status" value="1"/>
</dbReference>
<gene>
    <name evidence="10" type="ORF">GRJ2_002928100</name>
</gene>
<dbReference type="GO" id="GO:0005524">
    <property type="term" value="F:ATP binding"/>
    <property type="evidence" value="ECO:0007669"/>
    <property type="project" value="UniProtKB-KW"/>
</dbReference>
<protein>
    <recommendedName>
        <fullName evidence="3">gluconokinase</fullName>
        <ecNumber evidence="3">2.7.1.12</ecNumber>
    </recommendedName>
    <alternativeName>
        <fullName evidence="8">Gluconate kinase</fullName>
    </alternativeName>
</protein>
<keyword evidence="4" id="KW-0808">Transferase</keyword>
<comment type="similarity">
    <text evidence="2">Belongs to the gluconokinase GntK/GntV family.</text>
</comment>
<evidence type="ECO:0000256" key="9">
    <source>
        <dbReference type="ARBA" id="ARBA00048090"/>
    </source>
</evidence>
<dbReference type="EC" id="2.7.1.12" evidence="3"/>
<dbReference type="EMBL" id="BAAFJT010000040">
    <property type="protein sequence ID" value="GAB0204625.1"/>
    <property type="molecule type" value="Genomic_DNA"/>
</dbReference>
<evidence type="ECO:0000256" key="8">
    <source>
        <dbReference type="ARBA" id="ARBA00029835"/>
    </source>
</evidence>
<dbReference type="Pfam" id="PF01202">
    <property type="entry name" value="SKI"/>
    <property type="match status" value="1"/>
</dbReference>
<evidence type="ECO:0000256" key="5">
    <source>
        <dbReference type="ARBA" id="ARBA00022741"/>
    </source>
</evidence>
<name>A0ABC9Y3K9_GRUJA</name>
<keyword evidence="6" id="KW-0418">Kinase</keyword>
<dbReference type="InterPro" id="IPR031322">
    <property type="entry name" value="Shikimate/glucono_kinase"/>
</dbReference>
<keyword evidence="5" id="KW-0547">Nucleotide-binding</keyword>
<evidence type="ECO:0000313" key="10">
    <source>
        <dbReference type="EMBL" id="GAB0204625.1"/>
    </source>
</evidence>
<dbReference type="Proteomes" id="UP001623348">
    <property type="component" value="Unassembled WGS sequence"/>
</dbReference>
<evidence type="ECO:0000256" key="3">
    <source>
        <dbReference type="ARBA" id="ARBA00012054"/>
    </source>
</evidence>
<dbReference type="GO" id="GO:0046316">
    <property type="term" value="F:gluconokinase activity"/>
    <property type="evidence" value="ECO:0007669"/>
    <property type="project" value="UniProtKB-EC"/>
</dbReference>
<comment type="catalytic activity">
    <reaction evidence="9">
        <text>D-gluconate + ATP = 6-phospho-D-gluconate + ADP + H(+)</text>
        <dbReference type="Rhea" id="RHEA:19433"/>
        <dbReference type="ChEBI" id="CHEBI:15378"/>
        <dbReference type="ChEBI" id="CHEBI:18391"/>
        <dbReference type="ChEBI" id="CHEBI:30616"/>
        <dbReference type="ChEBI" id="CHEBI:58759"/>
        <dbReference type="ChEBI" id="CHEBI:456216"/>
        <dbReference type="EC" id="2.7.1.12"/>
    </reaction>
</comment>
<dbReference type="InterPro" id="IPR006001">
    <property type="entry name" value="Therm_gnt_kin"/>
</dbReference>
<reference evidence="10 11" key="1">
    <citation type="submission" date="2024-06" db="EMBL/GenBank/DDBJ databases">
        <title>The draft genome of Grus japonensis, version 3.</title>
        <authorList>
            <person name="Nabeshima K."/>
            <person name="Suzuki S."/>
            <person name="Onuma M."/>
        </authorList>
    </citation>
    <scope>NUCLEOTIDE SEQUENCE [LARGE SCALE GENOMIC DNA]</scope>
    <source>
        <strain evidence="10 11">451A</strain>
    </source>
</reference>